<evidence type="ECO:0000313" key="5">
    <source>
        <dbReference type="EMBL" id="OAA84811.1"/>
    </source>
</evidence>
<evidence type="ECO:0000256" key="3">
    <source>
        <dbReference type="ARBA" id="ARBA00023163"/>
    </source>
</evidence>
<dbReference type="RefSeq" id="WP_063556091.1">
    <property type="nucleotide sequence ID" value="NZ_LITT01000035.1"/>
</dbReference>
<sequence length="299" mass="35483">MNKSKINYYYKDMPDKNFFVDIFEVKVNKPGATFEENWHEHLQFFYFIQGSALIRCNYKSIHVKAGDFIIVNSNELHYCESLCDNLIYYIIRVDLSFLFSSQMDSCQTKFMVPLAKNLILFKNLVRNDKEILNCADKIIEEYFSKRLGYELAVKAYIYEIIVLLFRKYVEKILTAKQFNCRVDNLNRLKNIFLYINENFTEKITLDEISEMAHISKEHFCRTFKQITGRSLTNYINNLRIQKADSLLKKTDLNITEIALNCGFSDVNYFSRIYKKVKSVSPLNFRKNFCSNLYLKKFEG</sequence>
<dbReference type="PROSITE" id="PS01124">
    <property type="entry name" value="HTH_ARAC_FAMILY_2"/>
    <property type="match status" value="1"/>
</dbReference>
<dbReference type="InterPro" id="IPR009057">
    <property type="entry name" value="Homeodomain-like_sf"/>
</dbReference>
<dbReference type="InterPro" id="IPR037923">
    <property type="entry name" value="HTH-like"/>
</dbReference>
<dbReference type="GO" id="GO:0003700">
    <property type="term" value="F:DNA-binding transcription factor activity"/>
    <property type="evidence" value="ECO:0007669"/>
    <property type="project" value="InterPro"/>
</dbReference>
<keyword evidence="2" id="KW-0238">DNA-binding</keyword>
<reference evidence="5 6" key="1">
    <citation type="journal article" date="2015" name="Biotechnol. Bioeng.">
        <title>Genome sequence and phenotypic characterization of Caulobacter segnis.</title>
        <authorList>
            <person name="Patel S."/>
            <person name="Fletcher B."/>
            <person name="Scott D.C."/>
            <person name="Ely B."/>
        </authorList>
    </citation>
    <scope>NUCLEOTIDE SEQUENCE [LARGE SCALE GENOMIC DNA]</scope>
    <source>
        <strain evidence="5 6">ERI-2</strain>
    </source>
</reference>
<protein>
    <submittedName>
        <fullName evidence="5">HTH-type transcriptional activator Btr</fullName>
    </submittedName>
</protein>
<dbReference type="EMBL" id="LITT01000035">
    <property type="protein sequence ID" value="OAA84811.1"/>
    <property type="molecule type" value="Genomic_DNA"/>
</dbReference>
<dbReference type="Gene3D" id="2.60.120.10">
    <property type="entry name" value="Jelly Rolls"/>
    <property type="match status" value="1"/>
</dbReference>
<dbReference type="Proteomes" id="UP000077407">
    <property type="component" value="Unassembled WGS sequence"/>
</dbReference>
<dbReference type="PANTHER" id="PTHR43280:SF28">
    <property type="entry name" value="HTH-TYPE TRANSCRIPTIONAL ACTIVATOR RHAS"/>
    <property type="match status" value="1"/>
</dbReference>
<keyword evidence="3" id="KW-0804">Transcription</keyword>
<evidence type="ECO:0000313" key="6">
    <source>
        <dbReference type="Proteomes" id="UP000077407"/>
    </source>
</evidence>
<dbReference type="SMART" id="SM00342">
    <property type="entry name" value="HTH_ARAC"/>
    <property type="match status" value="1"/>
</dbReference>
<dbReference type="Pfam" id="PF12833">
    <property type="entry name" value="HTH_18"/>
    <property type="match status" value="1"/>
</dbReference>
<accession>A0A168MKE3</accession>
<gene>
    <name evidence="5" type="primary">btr_1</name>
    <name evidence="5" type="ORF">WY13_02714</name>
</gene>
<dbReference type="Pfam" id="PF02311">
    <property type="entry name" value="AraC_binding"/>
    <property type="match status" value="1"/>
</dbReference>
<dbReference type="InterPro" id="IPR020449">
    <property type="entry name" value="Tscrpt_reg_AraC-type_HTH"/>
</dbReference>
<dbReference type="OrthoDB" id="9791615at2"/>
<dbReference type="SUPFAM" id="SSF51215">
    <property type="entry name" value="Regulatory protein AraC"/>
    <property type="match status" value="1"/>
</dbReference>
<dbReference type="PRINTS" id="PR00032">
    <property type="entry name" value="HTHARAC"/>
</dbReference>
<dbReference type="InterPro" id="IPR003313">
    <property type="entry name" value="AraC-bd"/>
</dbReference>
<feature type="domain" description="HTH araC/xylS-type" evidence="4">
    <location>
        <begin position="189"/>
        <end position="287"/>
    </location>
</feature>
<dbReference type="SUPFAM" id="SSF46689">
    <property type="entry name" value="Homeodomain-like"/>
    <property type="match status" value="2"/>
</dbReference>
<dbReference type="PATRIC" id="fig|1538.10.peg.2608"/>
<dbReference type="PANTHER" id="PTHR43280">
    <property type="entry name" value="ARAC-FAMILY TRANSCRIPTIONAL REGULATOR"/>
    <property type="match status" value="1"/>
</dbReference>
<comment type="caution">
    <text evidence="5">The sequence shown here is derived from an EMBL/GenBank/DDBJ whole genome shotgun (WGS) entry which is preliminary data.</text>
</comment>
<evidence type="ECO:0000259" key="4">
    <source>
        <dbReference type="PROSITE" id="PS01124"/>
    </source>
</evidence>
<dbReference type="InterPro" id="IPR014710">
    <property type="entry name" value="RmlC-like_jellyroll"/>
</dbReference>
<dbReference type="InterPro" id="IPR018060">
    <property type="entry name" value="HTH_AraC"/>
</dbReference>
<name>A0A168MKE3_9CLOT</name>
<dbReference type="GO" id="GO:0043565">
    <property type="term" value="F:sequence-specific DNA binding"/>
    <property type="evidence" value="ECO:0007669"/>
    <property type="project" value="InterPro"/>
</dbReference>
<evidence type="ECO:0000256" key="2">
    <source>
        <dbReference type="ARBA" id="ARBA00023125"/>
    </source>
</evidence>
<keyword evidence="1" id="KW-0805">Transcription regulation</keyword>
<dbReference type="AlphaFoldDB" id="A0A168MKE3"/>
<proteinExistence type="predicted"/>
<evidence type="ECO:0000256" key="1">
    <source>
        <dbReference type="ARBA" id="ARBA00023015"/>
    </source>
</evidence>
<dbReference type="Gene3D" id="1.10.10.60">
    <property type="entry name" value="Homeodomain-like"/>
    <property type="match status" value="2"/>
</dbReference>
<organism evidence="5 6">
    <name type="scientific">Clostridium ljungdahlii</name>
    <dbReference type="NCBI Taxonomy" id="1538"/>
    <lineage>
        <taxon>Bacteria</taxon>
        <taxon>Bacillati</taxon>
        <taxon>Bacillota</taxon>
        <taxon>Clostridia</taxon>
        <taxon>Eubacteriales</taxon>
        <taxon>Clostridiaceae</taxon>
        <taxon>Clostridium</taxon>
    </lineage>
</organism>